<evidence type="ECO:0000256" key="1">
    <source>
        <dbReference type="SAM" id="MobiDB-lite"/>
    </source>
</evidence>
<evidence type="ECO:0000313" key="4">
    <source>
        <dbReference type="EMBL" id="CAB4718979.1"/>
    </source>
</evidence>
<organism evidence="7">
    <name type="scientific">freshwater metagenome</name>
    <dbReference type="NCBI Taxonomy" id="449393"/>
    <lineage>
        <taxon>unclassified sequences</taxon>
        <taxon>metagenomes</taxon>
        <taxon>ecological metagenomes</taxon>
    </lineage>
</organism>
<keyword evidence="2" id="KW-1133">Transmembrane helix</keyword>
<dbReference type="EMBL" id="CAEZYH010000030">
    <property type="protein sequence ID" value="CAB4718979.1"/>
    <property type="molecule type" value="Genomic_DNA"/>
</dbReference>
<proteinExistence type="predicted"/>
<name>A0A6J7CEK9_9ZZZZ</name>
<keyword evidence="2" id="KW-0472">Membrane</keyword>
<feature type="domain" description="DUF3566" evidence="3">
    <location>
        <begin position="77"/>
        <end position="185"/>
    </location>
</feature>
<evidence type="ECO:0000259" key="3">
    <source>
        <dbReference type="Pfam" id="PF12089"/>
    </source>
</evidence>
<dbReference type="EMBL" id="CAFAAL010000081">
    <property type="protein sequence ID" value="CAB4806906.1"/>
    <property type="molecule type" value="Genomic_DNA"/>
</dbReference>
<dbReference type="Pfam" id="PF12089">
    <property type="entry name" value="DUF3566"/>
    <property type="match status" value="1"/>
</dbReference>
<reference evidence="7" key="1">
    <citation type="submission" date="2020-05" db="EMBL/GenBank/DDBJ databases">
        <authorList>
            <person name="Chiriac C."/>
            <person name="Salcher M."/>
            <person name="Ghai R."/>
            <person name="Kavagutti S V."/>
        </authorList>
    </citation>
    <scope>NUCLEOTIDE SEQUENCE</scope>
</reference>
<sequence>MFYADTVAESDDPFFIVPAVVPDDSPVTRSNTGSLPRTEALPTQLIRTPSPTETIPNELLPEEPVRRSVSFERPAVRRTTRIVRHIDPWSVFRVTLVFHFVLYLTLLLTGVLLWNVANATGTVDNVERFMESFGWDTFQFKGGELFHQAWVLGLFVVIGVTGLAILAVTTFNLITDLVGGIRVTILEGKPEAKKSPKPAKRAQQSPTSRVDRP</sequence>
<feature type="region of interest" description="Disordered" evidence="1">
    <location>
        <begin position="191"/>
        <end position="213"/>
    </location>
</feature>
<evidence type="ECO:0000313" key="7">
    <source>
        <dbReference type="EMBL" id="CAB4855374.1"/>
    </source>
</evidence>
<feature type="transmembrane region" description="Helical" evidence="2">
    <location>
        <begin position="91"/>
        <end position="114"/>
    </location>
</feature>
<dbReference type="EMBL" id="CAFBMF010000019">
    <property type="protein sequence ID" value="CAB4892385.1"/>
    <property type="molecule type" value="Genomic_DNA"/>
</dbReference>
<dbReference type="InterPro" id="IPR021949">
    <property type="entry name" value="DUF3566_TM"/>
</dbReference>
<dbReference type="EMBL" id="CAFBLJ010000002">
    <property type="protein sequence ID" value="CAB4855374.1"/>
    <property type="molecule type" value="Genomic_DNA"/>
</dbReference>
<dbReference type="EMBL" id="CAFBPS010000046">
    <property type="protein sequence ID" value="CAB5028786.1"/>
    <property type="molecule type" value="Genomic_DNA"/>
</dbReference>
<evidence type="ECO:0000313" key="6">
    <source>
        <dbReference type="EMBL" id="CAB4806906.1"/>
    </source>
</evidence>
<dbReference type="EMBL" id="CAEZZP010000050">
    <property type="protein sequence ID" value="CAB4772793.1"/>
    <property type="molecule type" value="Genomic_DNA"/>
</dbReference>
<feature type="transmembrane region" description="Helical" evidence="2">
    <location>
        <begin position="149"/>
        <end position="174"/>
    </location>
</feature>
<evidence type="ECO:0000313" key="8">
    <source>
        <dbReference type="EMBL" id="CAB4892385.1"/>
    </source>
</evidence>
<protein>
    <submittedName>
        <fullName evidence="7">Unannotated protein</fullName>
    </submittedName>
</protein>
<evidence type="ECO:0000313" key="9">
    <source>
        <dbReference type="EMBL" id="CAB5028786.1"/>
    </source>
</evidence>
<evidence type="ECO:0000256" key="2">
    <source>
        <dbReference type="SAM" id="Phobius"/>
    </source>
</evidence>
<evidence type="ECO:0000313" key="5">
    <source>
        <dbReference type="EMBL" id="CAB4772793.1"/>
    </source>
</evidence>
<gene>
    <name evidence="4" type="ORF">UFOPK2658_00884</name>
    <name evidence="5" type="ORF">UFOPK2880_00920</name>
    <name evidence="6" type="ORF">UFOPK3004_00989</name>
    <name evidence="7" type="ORF">UFOPK3304_00059</name>
    <name evidence="8" type="ORF">UFOPK3494_00459</name>
    <name evidence="9" type="ORF">UFOPK4134_00773</name>
</gene>
<dbReference type="AlphaFoldDB" id="A0A6J7CEK9"/>
<keyword evidence="2" id="KW-0812">Transmembrane</keyword>
<feature type="compositionally biased region" description="Polar residues" evidence="1">
    <location>
        <begin position="203"/>
        <end position="213"/>
    </location>
</feature>
<accession>A0A6J7CEK9</accession>